<proteinExistence type="predicted"/>
<dbReference type="SUPFAM" id="SSF57716">
    <property type="entry name" value="Glucocorticoid receptor-like (DNA-binding domain)"/>
    <property type="match status" value="1"/>
</dbReference>
<feature type="domain" description="BMERB" evidence="8">
    <location>
        <begin position="1090"/>
        <end position="1244"/>
    </location>
</feature>
<dbReference type="PROSITE" id="PS51848">
    <property type="entry name" value="BMERB"/>
    <property type="match status" value="1"/>
</dbReference>
<dbReference type="EMBL" id="CALNXK010000124">
    <property type="protein sequence ID" value="CAH3162902.1"/>
    <property type="molecule type" value="Genomic_DNA"/>
</dbReference>
<feature type="region of interest" description="Disordered" evidence="5">
    <location>
        <begin position="547"/>
        <end position="571"/>
    </location>
</feature>
<feature type="compositionally biased region" description="Basic and acidic residues" evidence="5">
    <location>
        <begin position="412"/>
        <end position="429"/>
    </location>
</feature>
<feature type="domain" description="LIM zinc-binding" evidence="7">
    <location>
        <begin position="243"/>
        <end position="306"/>
    </location>
</feature>
<dbReference type="SUPFAM" id="SSF47576">
    <property type="entry name" value="Calponin-homology domain, CH-domain"/>
    <property type="match status" value="1"/>
</dbReference>
<evidence type="ECO:0000313" key="10">
    <source>
        <dbReference type="Proteomes" id="UP001159405"/>
    </source>
</evidence>
<dbReference type="CDD" id="cd09358">
    <property type="entry name" value="LIM_Mical_like"/>
    <property type="match status" value="1"/>
</dbReference>
<feature type="region of interest" description="Disordered" evidence="5">
    <location>
        <begin position="883"/>
        <end position="923"/>
    </location>
</feature>
<dbReference type="PROSITE" id="PS00478">
    <property type="entry name" value="LIM_DOMAIN_1"/>
    <property type="match status" value="1"/>
</dbReference>
<evidence type="ECO:0008006" key="11">
    <source>
        <dbReference type="Google" id="ProtNLM"/>
    </source>
</evidence>
<feature type="compositionally biased region" description="Basic and acidic residues" evidence="5">
    <location>
        <begin position="197"/>
        <end position="209"/>
    </location>
</feature>
<evidence type="ECO:0000259" key="6">
    <source>
        <dbReference type="PROSITE" id="PS50021"/>
    </source>
</evidence>
<reference evidence="9 10" key="1">
    <citation type="submission" date="2022-05" db="EMBL/GenBank/DDBJ databases">
        <authorList>
            <consortium name="Genoscope - CEA"/>
            <person name="William W."/>
        </authorList>
    </citation>
    <scope>NUCLEOTIDE SEQUENCE [LARGE SCALE GENOMIC DNA]</scope>
</reference>
<evidence type="ECO:0000256" key="1">
    <source>
        <dbReference type="ARBA" id="ARBA00022723"/>
    </source>
</evidence>
<dbReference type="PANTHER" id="PTHR23167:SF46">
    <property type="entry name" value="EPS15 HOMOLOGY DOMAIN CONTAINING PROTEIN-BINDING PROTEIN 1, ISOFORM F"/>
    <property type="match status" value="1"/>
</dbReference>
<dbReference type="InterPro" id="IPR036872">
    <property type="entry name" value="CH_dom_sf"/>
</dbReference>
<organism evidence="9 10">
    <name type="scientific">Porites lobata</name>
    <dbReference type="NCBI Taxonomy" id="104759"/>
    <lineage>
        <taxon>Eukaryota</taxon>
        <taxon>Metazoa</taxon>
        <taxon>Cnidaria</taxon>
        <taxon>Anthozoa</taxon>
        <taxon>Hexacorallia</taxon>
        <taxon>Scleractinia</taxon>
        <taxon>Fungiina</taxon>
        <taxon>Poritidae</taxon>
        <taxon>Porites</taxon>
    </lineage>
</organism>
<dbReference type="InterPro" id="IPR050540">
    <property type="entry name" value="F-actin_Monoox_Mical"/>
</dbReference>
<feature type="region of interest" description="Disordered" evidence="5">
    <location>
        <begin position="947"/>
        <end position="980"/>
    </location>
</feature>
<dbReference type="PROSITE" id="PS50023">
    <property type="entry name" value="LIM_DOMAIN_2"/>
    <property type="match status" value="1"/>
</dbReference>
<feature type="compositionally biased region" description="Basic residues" evidence="5">
    <location>
        <begin position="394"/>
        <end position="404"/>
    </location>
</feature>
<keyword evidence="2 4" id="KW-0862">Zinc</keyword>
<dbReference type="InterPro" id="IPR022735">
    <property type="entry name" value="bMERB_dom"/>
</dbReference>
<name>A0ABN8QEA1_9CNID</name>
<feature type="compositionally biased region" description="Polar residues" evidence="5">
    <location>
        <begin position="219"/>
        <end position="233"/>
    </location>
</feature>
<feature type="region of interest" description="Disordered" evidence="5">
    <location>
        <begin position="365"/>
        <end position="478"/>
    </location>
</feature>
<feature type="region of interest" description="Disordered" evidence="5">
    <location>
        <begin position="197"/>
        <end position="237"/>
    </location>
</feature>
<gene>
    <name evidence="9" type="ORF">PLOB_00005531</name>
</gene>
<feature type="region of interest" description="Disordered" evidence="5">
    <location>
        <begin position="773"/>
        <end position="870"/>
    </location>
</feature>
<feature type="region of interest" description="Disordered" evidence="5">
    <location>
        <begin position="319"/>
        <end position="351"/>
    </location>
</feature>
<comment type="caution">
    <text evidence="9">The sequence shown here is derived from an EMBL/GenBank/DDBJ whole genome shotgun (WGS) entry which is preliminary data.</text>
</comment>
<dbReference type="InterPro" id="IPR001781">
    <property type="entry name" value="Znf_LIM"/>
</dbReference>
<evidence type="ECO:0000256" key="4">
    <source>
        <dbReference type="PROSITE-ProRule" id="PRU00125"/>
    </source>
</evidence>
<dbReference type="Gene3D" id="1.10.418.10">
    <property type="entry name" value="Calponin-like domain"/>
    <property type="match status" value="1"/>
</dbReference>
<dbReference type="Proteomes" id="UP001159405">
    <property type="component" value="Unassembled WGS sequence"/>
</dbReference>
<evidence type="ECO:0000256" key="2">
    <source>
        <dbReference type="ARBA" id="ARBA00022833"/>
    </source>
</evidence>
<feature type="compositionally biased region" description="Polar residues" evidence="5">
    <location>
        <begin position="322"/>
        <end position="351"/>
    </location>
</feature>
<feature type="compositionally biased region" description="Polar residues" evidence="5">
    <location>
        <begin position="146"/>
        <end position="155"/>
    </location>
</feature>
<feature type="compositionally biased region" description="Basic and acidic residues" evidence="5">
    <location>
        <begin position="599"/>
        <end position="635"/>
    </location>
</feature>
<evidence type="ECO:0000256" key="3">
    <source>
        <dbReference type="ARBA" id="ARBA00023038"/>
    </source>
</evidence>
<dbReference type="PANTHER" id="PTHR23167">
    <property type="entry name" value="CALPONIN HOMOLOGY DOMAIN-CONTAINING PROTEIN DDB_G0272472-RELATED"/>
    <property type="match status" value="1"/>
</dbReference>
<dbReference type="SMART" id="SM01203">
    <property type="entry name" value="DUF3585"/>
    <property type="match status" value="1"/>
</dbReference>
<dbReference type="Pfam" id="PF12130">
    <property type="entry name" value="bMERB_dom"/>
    <property type="match status" value="1"/>
</dbReference>
<feature type="region of interest" description="Disordered" evidence="5">
    <location>
        <begin position="596"/>
        <end position="658"/>
    </location>
</feature>
<keyword evidence="1 4" id="KW-0479">Metal-binding</keyword>
<evidence type="ECO:0000259" key="7">
    <source>
        <dbReference type="PROSITE" id="PS50023"/>
    </source>
</evidence>
<keyword evidence="3 4" id="KW-0440">LIM domain</keyword>
<feature type="compositionally biased region" description="Polar residues" evidence="5">
    <location>
        <begin position="947"/>
        <end position="974"/>
    </location>
</feature>
<keyword evidence="10" id="KW-1185">Reference proteome</keyword>
<dbReference type="Pfam" id="PF00307">
    <property type="entry name" value="CH"/>
    <property type="match status" value="1"/>
</dbReference>
<dbReference type="Gene3D" id="2.10.110.10">
    <property type="entry name" value="Cysteine Rich Protein"/>
    <property type="match status" value="1"/>
</dbReference>
<evidence type="ECO:0000256" key="5">
    <source>
        <dbReference type="SAM" id="MobiDB-lite"/>
    </source>
</evidence>
<dbReference type="SMART" id="SM00033">
    <property type="entry name" value="CH"/>
    <property type="match status" value="1"/>
</dbReference>
<evidence type="ECO:0000259" key="8">
    <source>
        <dbReference type="PROSITE" id="PS51848"/>
    </source>
</evidence>
<dbReference type="PROSITE" id="PS50021">
    <property type="entry name" value="CH"/>
    <property type="match status" value="1"/>
</dbReference>
<evidence type="ECO:0000313" key="9">
    <source>
        <dbReference type="EMBL" id="CAH3162902.1"/>
    </source>
</evidence>
<feature type="domain" description="Calponin-homology (CH)" evidence="6">
    <location>
        <begin position="31"/>
        <end position="137"/>
    </location>
</feature>
<sequence>MPELLLETSIDEEPYKGFDMNTEKTGANMAFSGTQALLLWCRQQTESYSEVNVINMTTSWRDGLAFCAIIHHFRPDLIDFDRLSKENIMVNNELAFSVAEKHLGIPMVLDASDMLENTIPDKLSVITYVSQLYEYFKNRSPANQGYATKMNIQPKTRTESKGHKGSKRTSPSNQIYILSGHAKRVASALRSVFKSDAKEESSKSKEHGKYLGVDPLRTNLETSRNSSDESSPGTARKSPFLGNDCCICHKRVYIMERLIAERKLFHRGCFRCDKCNACLRPGTYHYFLETEKFCCLFDCGGGKRETPIKIKLETMPDVAQKAYSQKNSPSKSSTDNSHVNDSPGQEKSSLQRQFSIVKRNTIRLNALPQPLGKDTVAKSQKHTHSSKKPSLSQHRSKGEKKRRFSGNGRGKSKSEGKGKYVRSLEHEKASWSPEHKRRAPGTQLRNGIEEKVNVPGGGLNKEETIKGSIASSTQPDLVSKEKEVIVDKSKESLFSKEDVKKITREDSVYEKPTENLFFSFKEELLKRAAVEDELLKRTTFKEELLKRAAKSESNDDRNEAKNDSNIADKSKLIENDCKPSLVASLQGGYEAKINNNVLEKNDFLEDPEKRAESNLQEEDKVTDSERKHSYERKYSDASVNSDSRRGSGSRKGSILGDIDPSVVVPKSVQKLREKFLNINDMIDEKHKTIIARKSSEMQRELKCISAWKQQTDSQVTSSRRLSANFAGKTAETRKPGLSSNRRSVKELRKMYMGSEAGKEKASDEIPFRVRSKSMKAKVNMERKTSAPETKAISSGTKKTEPEIKGENLGSSENADDESEESLSKRSESLNTNDNVVVIHVDNSQENRQGDSQMSESTPSSKETKSMPQKTVTYKVIKSEEVTNDVPSLQVQPASPELSAGDRSSPGLKRHAASHDSGIDMPLYAQNNVPDEKVSGESLKVSTVLSTAGNESPVLTPNEQLSNTSGTDVQQNSLSPERDYSPVEVSWTLPLTVGSTASLTDTSSSCSSPRMSVIIAQEASSTKINSRFFTVETMEPWDFEEYRIAEEHQCVMEVEGEFSFGKEKSKTSKAEREAITSLHRDAKISGYNETDLIKEDEVTLSPAEIDLELQALETQHGILERRGVDIEHSLRETMGPADGDINEAEEELLQEWLGVVHNKNRIMRRESELIYLLQSHNYEERYRTVEGELRKLVAMRDEVKSSDDLKRERELLSELLELVQKRSFIVDSLEEERVRYLFKCPQFILARRQPNC</sequence>
<dbReference type="InterPro" id="IPR001715">
    <property type="entry name" value="CH_dom"/>
</dbReference>
<feature type="region of interest" description="Disordered" evidence="5">
    <location>
        <begin position="146"/>
        <end position="173"/>
    </location>
</feature>
<accession>A0ABN8QEA1</accession>
<protein>
    <recommendedName>
        <fullName evidence="11">MICAL-like protein 2</fullName>
    </recommendedName>
</protein>